<organism evidence="5 6">
    <name type="scientific">Enterococcus haemoperoxidus ATCC BAA-382</name>
    <dbReference type="NCBI Taxonomy" id="1158608"/>
    <lineage>
        <taxon>Bacteria</taxon>
        <taxon>Bacillati</taxon>
        <taxon>Bacillota</taxon>
        <taxon>Bacilli</taxon>
        <taxon>Lactobacillales</taxon>
        <taxon>Enterococcaceae</taxon>
        <taxon>Enterococcus</taxon>
    </lineage>
</organism>
<comment type="caution">
    <text evidence="5">The sequence shown here is derived from an EMBL/GenBank/DDBJ whole genome shotgun (WGS) entry which is preliminary data.</text>
</comment>
<protein>
    <recommendedName>
        <fullName evidence="4">SpaA-like prealbumin fold domain-containing protein</fullName>
    </recommendedName>
</protein>
<sequence length="918" mass="101019">MKNKWMKILVVVGFLIGSLGIVLFQKNVSNIKAEEQEVTINEEKEISNEDEPAKFIDETEQFTEEEKNFFSELRNDNRMYPQSYAVGGKLTPSGNRVVSGGLGDYNTWIPSDYNLSIKFTPETKVEGWGGVIATEAPNQKVMQVPANKQGALGLWYRNIGMYNGERVDIKVTLDSYTLKLGTGSKPFGVLRFFEKEMTQDIFGIYDISETFSFYKSGTSTPINVKGALTFGDIDYAEELVFPNFDASNWHKAYVHHQNQLGYGMTGNELRFVGGGKDAQKENTPQAFTTGIFQGVSVSIKYEDKHRNVVTKWPTGNGGQGYTFIQMTTNARPFKTPVIKKQVSDSNETKTTTNTLNSKEENFTYTFETRIPNERKEWWYNAFQITDKLPNGVEKNGAIVVKDSVRNENLTSQFTSSIDVNNNLTVKAINPKQASFYDRVLEVTVPVKLNAKVNLNSYPVIDGLAQITNKATITTQTFDNSQRNEVSNTVTTKVPFDPPKPMIQKKVRNITTGETVYQKNTKAKYDDVVEYEIVLKNESTNVNMSSLKDAAFTDKLPEGVTLKSWSINDEAKPNSAWVGNKLTNYNYAPGKTHERNKTYVIKIQAIVGQANDGTTRRNEGSMTGANLTGAIPTSIADVVVLKPKLKISKVVNKASVVNGEEFVYTVSMENITRDIALYSSMIIEDKLPAGIVAKAGTTTYSLNGEASKKVVDNLVWNASRTVLNTKGLPDSASKSPIISQTKGKLVISFTAIADATTVGKPDLVNTVTGSGKYDLKKENLVEKGKPFDPIKGTATLSVTQARGGLQIIKQDDTKKRLAGAKYTVKNAAGAQVGSGQTNANGVYTLGNLPTGKYTVTETAAPTGHVAAPVEGNNRTVDVVRNQTASLTFTNNRQGRIKIKKVDKESKAVLSGAEYRVTDS</sequence>
<dbReference type="InterPro" id="IPR047589">
    <property type="entry name" value="DUF11_rpt"/>
</dbReference>
<reference evidence="5 6" key="1">
    <citation type="submission" date="2013-03" db="EMBL/GenBank/DDBJ databases">
        <title>The Genome Sequence of Enterococcus haemoperoxidus BAA-382 (PacBio/Illumina hybrid assembly).</title>
        <authorList>
            <consortium name="The Broad Institute Genomics Platform"/>
            <consortium name="The Broad Institute Genome Sequencing Center for Infectious Disease"/>
            <person name="Earl A."/>
            <person name="Russ C."/>
            <person name="Gilmore M."/>
            <person name="Surin D."/>
            <person name="Walker B."/>
            <person name="Young S."/>
            <person name="Zeng Q."/>
            <person name="Gargeya S."/>
            <person name="Fitzgerald M."/>
            <person name="Haas B."/>
            <person name="Abouelleil A."/>
            <person name="Allen A.W."/>
            <person name="Alvarado L."/>
            <person name="Arachchi H.M."/>
            <person name="Berlin A.M."/>
            <person name="Chapman S.B."/>
            <person name="Gainer-Dewar J."/>
            <person name="Goldberg J."/>
            <person name="Griggs A."/>
            <person name="Gujja S."/>
            <person name="Hansen M."/>
            <person name="Howarth C."/>
            <person name="Imamovic A."/>
            <person name="Ireland A."/>
            <person name="Larimer J."/>
            <person name="McCowan C."/>
            <person name="Murphy C."/>
            <person name="Pearson M."/>
            <person name="Poon T.W."/>
            <person name="Priest M."/>
            <person name="Roberts A."/>
            <person name="Saif S."/>
            <person name="Shea T."/>
            <person name="Sisk P."/>
            <person name="Sykes S."/>
            <person name="Wortman J."/>
            <person name="Nusbaum C."/>
            <person name="Birren B."/>
        </authorList>
    </citation>
    <scope>NUCLEOTIDE SEQUENCE [LARGE SCALE GENOMIC DNA]</scope>
    <source>
        <strain evidence="5 6">ATCC BAA-382</strain>
    </source>
</reference>
<dbReference type="Proteomes" id="UP000014197">
    <property type="component" value="Unassembled WGS sequence"/>
</dbReference>
<dbReference type="NCBIfam" id="TIGR01451">
    <property type="entry name" value="B_ant_repeat"/>
    <property type="match status" value="2"/>
</dbReference>
<dbReference type="InterPro" id="IPR013783">
    <property type="entry name" value="Ig-like_fold"/>
</dbReference>
<dbReference type="PANTHER" id="PTHR36108:SF13">
    <property type="entry name" value="COLOSSIN-B-RELATED"/>
    <property type="match status" value="1"/>
</dbReference>
<gene>
    <name evidence="5" type="ORF">I583_00190</name>
</gene>
<evidence type="ECO:0000256" key="3">
    <source>
        <dbReference type="ARBA" id="ARBA00022729"/>
    </source>
</evidence>
<keyword evidence="6" id="KW-1185">Reference proteome</keyword>
<dbReference type="SUPFAM" id="SSF49478">
    <property type="entry name" value="Cna protein B-type domain"/>
    <property type="match status" value="1"/>
</dbReference>
<name>A0ABP2VQW5_9ENTE</name>
<dbReference type="Gene3D" id="2.60.40.10">
    <property type="entry name" value="Immunoglobulins"/>
    <property type="match status" value="1"/>
</dbReference>
<evidence type="ECO:0000313" key="6">
    <source>
        <dbReference type="Proteomes" id="UP000014197"/>
    </source>
</evidence>
<dbReference type="Pfam" id="PF17802">
    <property type="entry name" value="SpaA"/>
    <property type="match status" value="1"/>
</dbReference>
<dbReference type="Gene3D" id="2.60.40.740">
    <property type="match status" value="1"/>
</dbReference>
<proteinExistence type="inferred from homology"/>
<evidence type="ECO:0000313" key="5">
    <source>
        <dbReference type="EMBL" id="EOT63390.1"/>
    </source>
</evidence>
<dbReference type="PANTHER" id="PTHR36108">
    <property type="entry name" value="COLOSSIN-B-RELATED"/>
    <property type="match status" value="1"/>
</dbReference>
<feature type="domain" description="SpaA-like prealbumin fold" evidence="4">
    <location>
        <begin position="803"/>
        <end position="890"/>
    </location>
</feature>
<accession>A0ABP2VQW5</accession>
<evidence type="ECO:0000259" key="4">
    <source>
        <dbReference type="Pfam" id="PF17802"/>
    </source>
</evidence>
<feature type="non-terminal residue" evidence="5">
    <location>
        <position position="918"/>
    </location>
</feature>
<comment type="similarity">
    <text evidence="1">Belongs to the serine-aspartate repeat-containing protein (SDr) family.</text>
</comment>
<dbReference type="EMBL" id="ASVY01000001">
    <property type="protein sequence ID" value="EOT63390.1"/>
    <property type="molecule type" value="Genomic_DNA"/>
</dbReference>
<evidence type="ECO:0000256" key="2">
    <source>
        <dbReference type="ARBA" id="ARBA00022525"/>
    </source>
</evidence>
<keyword evidence="3" id="KW-0732">Signal</keyword>
<evidence type="ECO:0000256" key="1">
    <source>
        <dbReference type="ARBA" id="ARBA00007257"/>
    </source>
</evidence>
<dbReference type="RefSeq" id="WP_016249886.1">
    <property type="nucleotide sequence ID" value="NZ_KE136479.1"/>
</dbReference>
<keyword evidence="2" id="KW-0964">Secreted</keyword>
<dbReference type="InterPro" id="IPR041033">
    <property type="entry name" value="SpaA_PFL_dom_1"/>
</dbReference>